<feature type="binding site" evidence="14">
    <location>
        <position position="848"/>
    </location>
    <ligand>
        <name>ATP</name>
        <dbReference type="ChEBI" id="CHEBI:30616"/>
    </ligand>
</feature>
<dbReference type="PANTHER" id="PTHR24092:SF165">
    <property type="entry name" value="PHOSPHOLIPID-TRANSPORTING ATPASE 8-RELATED"/>
    <property type="match status" value="1"/>
</dbReference>
<feature type="binding site" evidence="14">
    <location>
        <position position="618"/>
    </location>
    <ligand>
        <name>ATP</name>
        <dbReference type="ChEBI" id="CHEBI:30616"/>
    </ligand>
</feature>
<dbReference type="GO" id="GO:0005524">
    <property type="term" value="F:ATP binding"/>
    <property type="evidence" value="ECO:0007669"/>
    <property type="project" value="UniProtKB-UniRule"/>
</dbReference>
<keyword evidence="20" id="KW-1185">Reference proteome</keyword>
<dbReference type="SUPFAM" id="SSF56784">
    <property type="entry name" value="HAD-like"/>
    <property type="match status" value="1"/>
</dbReference>
<dbReference type="AlphaFoldDB" id="A0AAV1DTJ3"/>
<evidence type="ECO:0000256" key="2">
    <source>
        <dbReference type="ARBA" id="ARBA00008109"/>
    </source>
</evidence>
<dbReference type="InterPro" id="IPR023299">
    <property type="entry name" value="ATPase_P-typ_cyto_dom_N"/>
</dbReference>
<evidence type="ECO:0000256" key="15">
    <source>
        <dbReference type="PIRSR" id="PIRSR606539-3"/>
    </source>
</evidence>
<evidence type="ECO:0000256" key="16">
    <source>
        <dbReference type="RuleBase" id="RU362033"/>
    </source>
</evidence>
<dbReference type="GO" id="GO:1901703">
    <property type="term" value="P:protein localization involved in auxin polar transport"/>
    <property type="evidence" value="ECO:0007669"/>
    <property type="project" value="UniProtKB-ARBA"/>
</dbReference>
<evidence type="ECO:0000256" key="13">
    <source>
        <dbReference type="PIRSR" id="PIRSR606539-1"/>
    </source>
</evidence>
<dbReference type="Gene3D" id="3.40.1110.10">
    <property type="entry name" value="Calcium-transporting ATPase, cytoplasmic domain N"/>
    <property type="match status" value="1"/>
</dbReference>
<organism evidence="19 20">
    <name type="scientific">Oldenlandia corymbosa var. corymbosa</name>
    <dbReference type="NCBI Taxonomy" id="529605"/>
    <lineage>
        <taxon>Eukaryota</taxon>
        <taxon>Viridiplantae</taxon>
        <taxon>Streptophyta</taxon>
        <taxon>Embryophyta</taxon>
        <taxon>Tracheophyta</taxon>
        <taxon>Spermatophyta</taxon>
        <taxon>Magnoliopsida</taxon>
        <taxon>eudicotyledons</taxon>
        <taxon>Gunneridae</taxon>
        <taxon>Pentapetalae</taxon>
        <taxon>asterids</taxon>
        <taxon>lamiids</taxon>
        <taxon>Gentianales</taxon>
        <taxon>Rubiaceae</taxon>
        <taxon>Rubioideae</taxon>
        <taxon>Spermacoceae</taxon>
        <taxon>Hedyotis-Oldenlandia complex</taxon>
        <taxon>Oldenlandia</taxon>
    </lineage>
</organism>
<dbReference type="InterPro" id="IPR023214">
    <property type="entry name" value="HAD_sf"/>
</dbReference>
<comment type="function">
    <text evidence="12">Involved in transport of phospholipids.</text>
</comment>
<dbReference type="SUPFAM" id="SSF81653">
    <property type="entry name" value="Calcium ATPase, transduction domain A"/>
    <property type="match status" value="1"/>
</dbReference>
<dbReference type="SUPFAM" id="SSF81665">
    <property type="entry name" value="Calcium ATPase, transmembrane domain M"/>
    <property type="match status" value="1"/>
</dbReference>
<comment type="subcellular location">
    <subcellularLocation>
        <location evidence="1 16">Membrane</location>
        <topology evidence="1 16">Multi-pass membrane protein</topology>
    </subcellularLocation>
</comment>
<accession>A0AAV1DTJ3</accession>
<evidence type="ECO:0000259" key="17">
    <source>
        <dbReference type="Pfam" id="PF16209"/>
    </source>
</evidence>
<feature type="transmembrane region" description="Helical" evidence="16">
    <location>
        <begin position="929"/>
        <end position="949"/>
    </location>
</feature>
<proteinExistence type="inferred from homology"/>
<evidence type="ECO:0000256" key="10">
    <source>
        <dbReference type="ARBA" id="ARBA00023136"/>
    </source>
</evidence>
<dbReference type="SFLD" id="SFLDS00003">
    <property type="entry name" value="Haloacid_Dehalogenase"/>
    <property type="match status" value="1"/>
</dbReference>
<dbReference type="SFLD" id="SFLDG00002">
    <property type="entry name" value="C1.7:_P-type_atpase_like"/>
    <property type="match status" value="1"/>
</dbReference>
<feature type="transmembrane region" description="Helical" evidence="16">
    <location>
        <begin position="107"/>
        <end position="124"/>
    </location>
</feature>
<dbReference type="InterPro" id="IPR018303">
    <property type="entry name" value="ATPase_P-typ_P_site"/>
</dbReference>
<evidence type="ECO:0000256" key="12">
    <source>
        <dbReference type="ARBA" id="ARBA00054150"/>
    </source>
</evidence>
<protein>
    <recommendedName>
        <fullName evidence="16">Phospholipid-transporting ATPase</fullName>
        <ecNumber evidence="16">7.6.2.1</ecNumber>
    </recommendedName>
</protein>
<dbReference type="InterPro" id="IPR006539">
    <property type="entry name" value="P-type_ATPase_IV"/>
</dbReference>
<evidence type="ECO:0000313" key="20">
    <source>
        <dbReference type="Proteomes" id="UP001161247"/>
    </source>
</evidence>
<feature type="binding site" evidence="14">
    <location>
        <position position="427"/>
    </location>
    <ligand>
        <name>ATP</name>
        <dbReference type="ChEBI" id="CHEBI:30616"/>
    </ligand>
</feature>
<keyword evidence="5 14" id="KW-0547">Nucleotide-binding</keyword>
<dbReference type="InterPro" id="IPR032631">
    <property type="entry name" value="P-type_ATPase_N"/>
</dbReference>
<evidence type="ECO:0000256" key="7">
    <source>
        <dbReference type="ARBA" id="ARBA00022842"/>
    </source>
</evidence>
<feature type="binding site" evidence="14">
    <location>
        <position position="595"/>
    </location>
    <ligand>
        <name>ATP</name>
        <dbReference type="ChEBI" id="CHEBI:30616"/>
    </ligand>
</feature>
<keyword evidence="7 15" id="KW-0460">Magnesium</keyword>
<comment type="catalytic activity">
    <reaction evidence="11 16">
        <text>ATP + H2O + phospholipidSide 1 = ADP + phosphate + phospholipidSide 2.</text>
        <dbReference type="EC" id="7.6.2.1"/>
    </reaction>
</comment>
<evidence type="ECO:0000256" key="6">
    <source>
        <dbReference type="ARBA" id="ARBA00022840"/>
    </source>
</evidence>
<keyword evidence="3 16" id="KW-0812">Transmembrane</keyword>
<feature type="transmembrane region" description="Helical" evidence="16">
    <location>
        <begin position="1011"/>
        <end position="1035"/>
    </location>
</feature>
<evidence type="ECO:0000256" key="14">
    <source>
        <dbReference type="PIRSR" id="PIRSR606539-2"/>
    </source>
</evidence>
<gene>
    <name evidence="19" type="ORF">OLC1_LOCUS18673</name>
</gene>
<dbReference type="EMBL" id="OX459123">
    <property type="protein sequence ID" value="CAI9111206.1"/>
    <property type="molecule type" value="Genomic_DNA"/>
</dbReference>
<dbReference type="FunFam" id="3.40.50.1000:FF:000014">
    <property type="entry name" value="Phospholipid-transporting ATPase"/>
    <property type="match status" value="1"/>
</dbReference>
<evidence type="ECO:0000256" key="5">
    <source>
        <dbReference type="ARBA" id="ARBA00022741"/>
    </source>
</evidence>
<keyword evidence="4 15" id="KW-0479">Metal-binding</keyword>
<feature type="binding site" evidence="14">
    <location>
        <position position="733"/>
    </location>
    <ligand>
        <name>ATP</name>
        <dbReference type="ChEBI" id="CHEBI:30616"/>
    </ligand>
</feature>
<feature type="transmembrane region" description="Helical" evidence="16">
    <location>
        <begin position="1076"/>
        <end position="1095"/>
    </location>
</feature>
<evidence type="ECO:0000256" key="8">
    <source>
        <dbReference type="ARBA" id="ARBA00022967"/>
    </source>
</evidence>
<feature type="transmembrane region" description="Helical" evidence="16">
    <location>
        <begin position="1047"/>
        <end position="1069"/>
    </location>
</feature>
<dbReference type="NCBIfam" id="TIGR01652">
    <property type="entry name" value="ATPase-Plipid"/>
    <property type="match status" value="1"/>
</dbReference>
<dbReference type="Pfam" id="PF16212">
    <property type="entry name" value="PhoLip_ATPase_C"/>
    <property type="match status" value="1"/>
</dbReference>
<reference evidence="19" key="1">
    <citation type="submission" date="2023-03" db="EMBL/GenBank/DDBJ databases">
        <authorList>
            <person name="Julca I."/>
        </authorList>
    </citation>
    <scope>NUCLEOTIDE SEQUENCE</scope>
</reference>
<evidence type="ECO:0000259" key="18">
    <source>
        <dbReference type="Pfam" id="PF16212"/>
    </source>
</evidence>
<feature type="domain" description="P-type ATPase C-terminal" evidence="18">
    <location>
        <begin position="894"/>
        <end position="1144"/>
    </location>
</feature>
<dbReference type="InterPro" id="IPR032630">
    <property type="entry name" value="P_typ_ATPase_c"/>
</dbReference>
<dbReference type="InterPro" id="IPR008250">
    <property type="entry name" value="ATPase_P-typ_transduc_dom_A_sf"/>
</dbReference>
<feature type="transmembrane region" description="Helical" evidence="16">
    <location>
        <begin position="302"/>
        <end position="323"/>
    </location>
</feature>
<keyword evidence="6 14" id="KW-0067">ATP-binding</keyword>
<dbReference type="GO" id="GO:0016887">
    <property type="term" value="F:ATP hydrolysis activity"/>
    <property type="evidence" value="ECO:0007669"/>
    <property type="project" value="InterPro"/>
</dbReference>
<feature type="binding site" evidence="15">
    <location>
        <position position="872"/>
    </location>
    <ligand>
        <name>Mg(2+)</name>
        <dbReference type="ChEBI" id="CHEBI:18420"/>
    </ligand>
</feature>
<feature type="binding site" evidence="14">
    <location>
        <position position="428"/>
    </location>
    <ligand>
        <name>ATP</name>
        <dbReference type="ChEBI" id="CHEBI:30616"/>
    </ligand>
</feature>
<feature type="binding site" evidence="15">
    <location>
        <position position="428"/>
    </location>
    <ligand>
        <name>Mg(2+)</name>
        <dbReference type="ChEBI" id="CHEBI:18420"/>
    </ligand>
</feature>
<keyword evidence="10 16" id="KW-0472">Membrane</keyword>
<dbReference type="InterPro" id="IPR023298">
    <property type="entry name" value="ATPase_P-typ_TM_dom_sf"/>
</dbReference>
<comment type="cofactor">
    <cofactor evidence="15">
        <name>Mg(2+)</name>
        <dbReference type="ChEBI" id="CHEBI:18420"/>
    </cofactor>
</comment>
<dbReference type="NCBIfam" id="TIGR01494">
    <property type="entry name" value="ATPase_P-type"/>
    <property type="match status" value="1"/>
</dbReference>
<feature type="binding site" evidence="14">
    <location>
        <position position="842"/>
    </location>
    <ligand>
        <name>ATP</name>
        <dbReference type="ChEBI" id="CHEBI:30616"/>
    </ligand>
</feature>
<dbReference type="Gene3D" id="3.40.50.1000">
    <property type="entry name" value="HAD superfamily/HAD-like"/>
    <property type="match status" value="1"/>
</dbReference>
<sequence>MAVGGRRRRIRFSKLYSFSCFKSSFKDEHRQIGHRGFSRVVYCNEPDNPEQIQLRYRNNYVSTTKYTALNFVPKSLFEQFRRVANVYFLVVACVSFSPLAPVKATTILAPLLVVIGVTMLKEGIEDWRRRQQDIEANNRKVEVYDRNGRFESTRWKNLRVGNLVKVYKDEYFPADLLLLSSSYEDGVCYVETSNLDGETNLKVKHALDITTPLRDDNSVQNFRAVIKCEDPNEDLYSFIGTLEYNGKHPLSVQQILLRDSKLRNTDYVYGVVVFTGHDTKVMQNATDPPSKRSKIERRMDKIVYTLFITLIVISSVGSVFFGIETKSDVRDGELKRWYLRPDRTIILFDPRRVSVASFFHFLTDLMLYQYLIPISLYVSIEIVKVLQTIFVNQDREMYYEEADKPARARTSNLNEELGQVDAILSDKTGTLTCNSMEFVKCSIAGTAYGRGLTEVERALAHREGDGVSEINDSSLDAQGFEKETTNYVGSIKGFNFKDERIMNGRWVKEPHSDVIQKFFRVLALCHTAIPDVNEESGEISYEAESPDEAAFVVAARELGFQFYERTQTSISVHELDHETGERIDRSYELLHVLEFSSARKRMSVIVRNPENQLLLLCKGADSVMFERLSQEGRCFEDETKAHIQKYAEAGLRTLVIAYRELNEEEYSSWEQEFVKALTSVTADRDALVDAIADKIERDLILLGATAVEDKLQKGVPECIEKLANAGIRIWVLTGDKMETAINIGYACRLLRQGMKQILITLDSPHVKDLEKSGDKEALSKASMGSIRKQIREGNLQVRSAKESSSLFGLIIDGQSLSFALDQDLENSFLELALKCASVICCRSTPKQKALVTRLVKKGTGKTTLAIGDGANDVGMLHEADIGVGISGVEGMQAVMSSDFAIAQFRFLERLLLVHGHWCYRRISMMICYFFYKNIAFGFTLFWFEAYASFSGRAAYNDWYMSVYNVFFTSLPVIALGVFDQDVSARFCLKYPELYQEGVQNVLFRWPRILGWMFNGFLCSMIIFFLCSSSALVQAFRRDGKVADYGEFGVVMYTSVVWTVNCQMALSINYFTWIQHLFIWGSIALWYVFLVVYGSTTPTFSTTAYKVFVEACAPSLFYWISTPVVVVAALLPYFSYRAFQFRFKPMYHEIIQRRRHEGETVDSEESQEERQNER</sequence>
<dbReference type="PANTHER" id="PTHR24092">
    <property type="entry name" value="PROBABLE PHOSPHOLIPID-TRANSPORTING ATPASE"/>
    <property type="match status" value="1"/>
</dbReference>
<feature type="binding site" evidence="14">
    <location>
        <position position="548"/>
    </location>
    <ligand>
        <name>ATP</name>
        <dbReference type="ChEBI" id="CHEBI:30616"/>
    </ligand>
</feature>
<evidence type="ECO:0000256" key="11">
    <source>
        <dbReference type="ARBA" id="ARBA00034036"/>
    </source>
</evidence>
<dbReference type="FunFam" id="2.70.150.10:FF:000023">
    <property type="entry name" value="Phospholipid-transporting ATPase"/>
    <property type="match status" value="1"/>
</dbReference>
<keyword evidence="8 16" id="KW-1278">Translocase</keyword>
<feature type="binding site" evidence="14">
    <location>
        <position position="426"/>
    </location>
    <ligand>
        <name>ATP</name>
        <dbReference type="ChEBI" id="CHEBI:30616"/>
    </ligand>
</feature>
<evidence type="ECO:0000313" key="19">
    <source>
        <dbReference type="EMBL" id="CAI9111206.1"/>
    </source>
</evidence>
<dbReference type="InterPro" id="IPR044492">
    <property type="entry name" value="P_typ_ATPase_HD_dom"/>
</dbReference>
<dbReference type="Gene3D" id="2.70.150.10">
    <property type="entry name" value="Calcium-transporting ATPase, cytoplasmic transduction domain A"/>
    <property type="match status" value="1"/>
</dbReference>
<dbReference type="SUPFAM" id="SSF81660">
    <property type="entry name" value="Metal cation-transporting ATPase, ATP-binding domain N"/>
    <property type="match status" value="1"/>
</dbReference>
<keyword evidence="9 16" id="KW-1133">Transmembrane helix</keyword>
<dbReference type="CDD" id="cd02073">
    <property type="entry name" value="P-type_ATPase_APLT_Dnf-like"/>
    <property type="match status" value="1"/>
</dbReference>
<feature type="domain" description="P-type ATPase N-terminal" evidence="17">
    <location>
        <begin position="41"/>
        <end position="106"/>
    </location>
</feature>
<evidence type="ECO:0000256" key="9">
    <source>
        <dbReference type="ARBA" id="ARBA00022989"/>
    </source>
</evidence>
<feature type="binding site" evidence="14">
    <location>
        <position position="734"/>
    </location>
    <ligand>
        <name>ATP</name>
        <dbReference type="ChEBI" id="CHEBI:30616"/>
    </ligand>
</feature>
<dbReference type="PRINTS" id="PR00119">
    <property type="entry name" value="CATATPASE"/>
</dbReference>
<feature type="binding site" evidence="14">
    <location>
        <position position="735"/>
    </location>
    <ligand>
        <name>ATP</name>
        <dbReference type="ChEBI" id="CHEBI:30616"/>
    </ligand>
</feature>
<comment type="similarity">
    <text evidence="2 16">Belongs to the cation transport ATPase (P-type) (TC 3.A.3) family. Type IV subfamily.</text>
</comment>
<dbReference type="Proteomes" id="UP001161247">
    <property type="component" value="Chromosome 6"/>
</dbReference>
<feature type="binding site" evidence="14">
    <location>
        <position position="652"/>
    </location>
    <ligand>
        <name>ATP</name>
        <dbReference type="ChEBI" id="CHEBI:30616"/>
    </ligand>
</feature>
<dbReference type="PROSITE" id="PS00154">
    <property type="entry name" value="ATPASE_E1_E2"/>
    <property type="match status" value="1"/>
</dbReference>
<dbReference type="SFLD" id="SFLDF00027">
    <property type="entry name" value="p-type_atpase"/>
    <property type="match status" value="1"/>
</dbReference>
<dbReference type="GO" id="GO:0000287">
    <property type="term" value="F:magnesium ion binding"/>
    <property type="evidence" value="ECO:0007669"/>
    <property type="project" value="UniProtKB-UniRule"/>
</dbReference>
<feature type="active site" description="4-aspartylphosphate intermediate" evidence="13">
    <location>
        <position position="426"/>
    </location>
</feature>
<feature type="transmembrane region" description="Helical" evidence="16">
    <location>
        <begin position="83"/>
        <end position="101"/>
    </location>
</feature>
<feature type="binding site" evidence="15">
    <location>
        <position position="868"/>
    </location>
    <ligand>
        <name>Mg(2+)</name>
        <dbReference type="ChEBI" id="CHEBI:18420"/>
    </ligand>
</feature>
<feature type="binding site" evidence="14">
    <location>
        <position position="871"/>
    </location>
    <ligand>
        <name>ATP</name>
        <dbReference type="ChEBI" id="CHEBI:30616"/>
    </ligand>
</feature>
<dbReference type="GO" id="GO:0140326">
    <property type="term" value="F:ATPase-coupled intramembrane lipid transporter activity"/>
    <property type="evidence" value="ECO:0007669"/>
    <property type="project" value="UniProtKB-EC"/>
</dbReference>
<feature type="transmembrane region" description="Helical" evidence="16">
    <location>
        <begin position="961"/>
        <end position="978"/>
    </location>
</feature>
<dbReference type="Pfam" id="PF16209">
    <property type="entry name" value="PhoLip_ATPase_N"/>
    <property type="match status" value="1"/>
</dbReference>
<name>A0AAV1DTJ3_OLDCO</name>
<dbReference type="GO" id="GO:0005886">
    <property type="term" value="C:plasma membrane"/>
    <property type="evidence" value="ECO:0007669"/>
    <property type="project" value="TreeGrafter"/>
</dbReference>
<evidence type="ECO:0000256" key="3">
    <source>
        <dbReference type="ARBA" id="ARBA00022692"/>
    </source>
</evidence>
<dbReference type="InterPro" id="IPR001757">
    <property type="entry name" value="P_typ_ATPase"/>
</dbReference>
<evidence type="ECO:0000256" key="1">
    <source>
        <dbReference type="ARBA" id="ARBA00004141"/>
    </source>
</evidence>
<feature type="transmembrane region" description="Helical" evidence="16">
    <location>
        <begin position="367"/>
        <end position="386"/>
    </location>
</feature>
<dbReference type="FunFam" id="3.40.1110.10:FF:000042">
    <property type="entry name" value="Phospholipid-transporting ATPase"/>
    <property type="match status" value="1"/>
</dbReference>
<dbReference type="Pfam" id="PF13246">
    <property type="entry name" value="Cation_ATPase"/>
    <property type="match status" value="1"/>
</dbReference>
<dbReference type="InterPro" id="IPR036412">
    <property type="entry name" value="HAD-like_sf"/>
</dbReference>
<dbReference type="EC" id="7.6.2.1" evidence="16"/>
<evidence type="ECO:0000256" key="4">
    <source>
        <dbReference type="ARBA" id="ARBA00022723"/>
    </source>
</evidence>
<dbReference type="GO" id="GO:0045332">
    <property type="term" value="P:phospholipid translocation"/>
    <property type="evidence" value="ECO:0007669"/>
    <property type="project" value="TreeGrafter"/>
</dbReference>
<feature type="binding site" evidence="15">
    <location>
        <position position="426"/>
    </location>
    <ligand>
        <name>Mg(2+)</name>
        <dbReference type="ChEBI" id="CHEBI:18420"/>
    </ligand>
</feature>
<feature type="transmembrane region" description="Helical" evidence="16">
    <location>
        <begin position="1115"/>
        <end position="1135"/>
    </location>
</feature>
<feature type="binding site" evidence="14">
    <location>
        <position position="872"/>
    </location>
    <ligand>
        <name>ATP</name>
        <dbReference type="ChEBI" id="CHEBI:30616"/>
    </ligand>
</feature>